<organism evidence="3">
    <name type="scientific">Ixodes ricinus</name>
    <name type="common">Common tick</name>
    <name type="synonym">Acarus ricinus</name>
    <dbReference type="NCBI Taxonomy" id="34613"/>
    <lineage>
        <taxon>Eukaryota</taxon>
        <taxon>Metazoa</taxon>
        <taxon>Ecdysozoa</taxon>
        <taxon>Arthropoda</taxon>
        <taxon>Chelicerata</taxon>
        <taxon>Arachnida</taxon>
        <taxon>Acari</taxon>
        <taxon>Parasitiformes</taxon>
        <taxon>Ixodida</taxon>
        <taxon>Ixodoidea</taxon>
        <taxon>Ixodidae</taxon>
        <taxon>Ixodinae</taxon>
        <taxon>Ixodes</taxon>
    </lineage>
</organism>
<evidence type="ECO:0000313" key="3">
    <source>
        <dbReference type="EMBL" id="JAA69637.1"/>
    </source>
</evidence>
<feature type="compositionally biased region" description="Pro residues" evidence="1">
    <location>
        <begin position="225"/>
        <end position="278"/>
    </location>
</feature>
<proteinExistence type="evidence at transcript level"/>
<dbReference type="AlphaFoldDB" id="A0A0K8RER9"/>
<feature type="region of interest" description="Disordered" evidence="1">
    <location>
        <begin position="213"/>
        <end position="296"/>
    </location>
</feature>
<accession>A0A0K8RER9</accession>
<keyword evidence="2" id="KW-0732">Signal</keyword>
<reference evidence="3" key="1">
    <citation type="submission" date="2012-12" db="EMBL/GenBank/DDBJ databases">
        <title>Identification and characterization of a phenylalanine ammonia-lyase gene family in Isatis indigotica Fort.</title>
        <authorList>
            <person name="Liu Q."/>
            <person name="Chen J."/>
            <person name="Zhou X."/>
            <person name="Di P."/>
            <person name="Xiao Y."/>
            <person name="Xuan H."/>
            <person name="Zhang L."/>
            <person name="Chen W."/>
        </authorList>
    </citation>
    <scope>NUCLEOTIDE SEQUENCE</scope>
    <source>
        <tissue evidence="3">Salivary gland</tissue>
    </source>
</reference>
<dbReference type="EMBL" id="GADI01004171">
    <property type="protein sequence ID" value="JAA69637.1"/>
    <property type="molecule type" value="mRNA"/>
</dbReference>
<evidence type="ECO:0000256" key="2">
    <source>
        <dbReference type="SAM" id="SignalP"/>
    </source>
</evidence>
<name>A0A0K8RER9_IXORI</name>
<feature type="compositionally biased region" description="Low complexity" evidence="1">
    <location>
        <begin position="282"/>
        <end position="296"/>
    </location>
</feature>
<sequence length="296" mass="32964">MNPLHWSSCLWLWLMCTNVECLPKFHVSSRDQYDDVATATMNYIVDNNLITDDKKQVEAWLSYVTQKAMVDFQNVFQFTLNLSYTITYLTDQSELGSRLKHDGGSHHWPETAISTLADYFKDRHHSDIICLVTKKNIHDGYIVRNGYGYYAQDTLCKDGLPILLAYVAGHEGYSSHMLLSIIINSIAPGLGEHVHNIPSDKLDEVKDYLRKCRNGREDGSTPISPSEPVPPPRPPAPPSVPEQPAPPEGPPAPPPEEPETPTPPPPGPQPQSGPMPPEEPPETTTTTTETPLPDYC</sequence>
<dbReference type="SMR" id="A0A0K8RER9"/>
<feature type="signal peptide" evidence="2">
    <location>
        <begin position="1"/>
        <end position="21"/>
    </location>
</feature>
<feature type="chain" id="PRO_5005517186" evidence="2">
    <location>
        <begin position="22"/>
        <end position="296"/>
    </location>
</feature>
<protein>
    <submittedName>
        <fullName evidence="3">Putative p32 protein</fullName>
    </submittedName>
</protein>
<evidence type="ECO:0000256" key="1">
    <source>
        <dbReference type="SAM" id="MobiDB-lite"/>
    </source>
</evidence>